<reference evidence="3" key="1">
    <citation type="journal article" date="2008" name="PLoS ONE">
        <title>Survival in nuclear waste, extreme resistance, and potential applications gleaned from the genome sequence of Kineococcus radiotolerans SRS30216.</title>
        <authorList>
            <person name="Bagwell C.E."/>
            <person name="Bhat S."/>
            <person name="Hawkins G.M."/>
            <person name="Smith B.W."/>
            <person name="Biswas T."/>
            <person name="Hoover T.R."/>
            <person name="Saunders E."/>
            <person name="Han C.S."/>
            <person name="Tsodikov O.V."/>
            <person name="Shimkets L.J."/>
        </authorList>
    </citation>
    <scope>NUCLEOTIDE SEQUENCE [LARGE SCALE GENOMIC DNA]</scope>
    <source>
        <strain evidence="3">ATCC BAA-149 / DSM 14245 / SRS30216</strain>
    </source>
</reference>
<evidence type="ECO:0000256" key="1">
    <source>
        <dbReference type="SAM" id="MobiDB-lite"/>
    </source>
</evidence>
<feature type="compositionally biased region" description="Basic and acidic residues" evidence="1">
    <location>
        <begin position="155"/>
        <end position="168"/>
    </location>
</feature>
<feature type="region of interest" description="Disordered" evidence="1">
    <location>
        <begin position="32"/>
        <end position="168"/>
    </location>
</feature>
<dbReference type="Proteomes" id="UP000001116">
    <property type="component" value="Plasmid pKRAD01"/>
</dbReference>
<protein>
    <submittedName>
        <fullName evidence="2">Uncharacterized protein</fullName>
    </submittedName>
</protein>
<geneLocation type="plasmid" evidence="2 3">
    <name>pKRAD01</name>
</geneLocation>
<dbReference type="KEGG" id="kra:Krad_4526"/>
<gene>
    <name evidence="2" type="ordered locus">Krad_4526</name>
</gene>
<accession>A6WGP6</accession>
<sequence length="168" mass="18066">MSSPGDRFPPPSCGGSRLTERAVIPRCARSRAVGDVAHPSDAVTYAGVPHLTTSSPHIQTYREAAHPPAPSRTADHQRRRQRSFTAALPSPPPRPPRQPAPAAAPSTTCPLLSPSTRRYCRSSTSAQRPGGHPPPSRHPRPEPGSASRRHLHLTPRADVHEARALPAR</sequence>
<feature type="compositionally biased region" description="Low complexity" evidence="1">
    <location>
        <begin position="100"/>
        <end position="111"/>
    </location>
</feature>
<proteinExistence type="predicted"/>
<dbReference type="AlphaFoldDB" id="A6WGP6"/>
<keyword evidence="2" id="KW-0614">Plasmid</keyword>
<feature type="compositionally biased region" description="Pro residues" evidence="1">
    <location>
        <begin position="89"/>
        <end position="99"/>
    </location>
</feature>
<evidence type="ECO:0000313" key="3">
    <source>
        <dbReference type="Proteomes" id="UP000001116"/>
    </source>
</evidence>
<feature type="compositionally biased region" description="Polar residues" evidence="1">
    <location>
        <begin position="113"/>
        <end position="127"/>
    </location>
</feature>
<organism evidence="2 3">
    <name type="scientific">Kineococcus radiotolerans (strain ATCC BAA-149 / DSM 14245 / SRS30216)</name>
    <dbReference type="NCBI Taxonomy" id="266940"/>
    <lineage>
        <taxon>Bacteria</taxon>
        <taxon>Bacillati</taxon>
        <taxon>Actinomycetota</taxon>
        <taxon>Actinomycetes</taxon>
        <taxon>Kineosporiales</taxon>
        <taxon>Kineosporiaceae</taxon>
        <taxon>Kineococcus</taxon>
    </lineage>
</organism>
<keyword evidence="3" id="KW-1185">Reference proteome</keyword>
<evidence type="ECO:0000313" key="2">
    <source>
        <dbReference type="EMBL" id="ABS05985.1"/>
    </source>
</evidence>
<dbReference type="EMBL" id="CP000751">
    <property type="protein sequence ID" value="ABS05985.1"/>
    <property type="molecule type" value="Genomic_DNA"/>
</dbReference>
<name>A6WGP6_KINRD</name>
<dbReference type="HOGENOM" id="CLU_1584304_0_0_11"/>